<dbReference type="Gene3D" id="3.40.30.10">
    <property type="entry name" value="Glutaredoxin"/>
    <property type="match status" value="1"/>
</dbReference>
<name>A9GXR0_SORC5</name>
<dbReference type="InterPro" id="IPR040079">
    <property type="entry name" value="Glutathione_S-Trfase"/>
</dbReference>
<dbReference type="InterPro" id="IPR004046">
    <property type="entry name" value="GST_C"/>
</dbReference>
<accession>A9GXR0</accession>
<dbReference type="InterPro" id="IPR036249">
    <property type="entry name" value="Thioredoxin-like_sf"/>
</dbReference>
<dbReference type="EMBL" id="AM746676">
    <property type="protein sequence ID" value="CAN97130.1"/>
    <property type="molecule type" value="Genomic_DNA"/>
</dbReference>
<dbReference type="InterPro" id="IPR036282">
    <property type="entry name" value="Glutathione-S-Trfase_C_sf"/>
</dbReference>
<dbReference type="Pfam" id="PF02798">
    <property type="entry name" value="GST_N"/>
    <property type="match status" value="1"/>
</dbReference>
<dbReference type="SUPFAM" id="SSF52833">
    <property type="entry name" value="Thioredoxin-like"/>
    <property type="match status" value="1"/>
</dbReference>
<dbReference type="SFLD" id="SFLDG00358">
    <property type="entry name" value="Main_(cytGST)"/>
    <property type="match status" value="1"/>
</dbReference>
<evidence type="ECO:0000256" key="1">
    <source>
        <dbReference type="ARBA" id="ARBA00007409"/>
    </source>
</evidence>
<dbReference type="STRING" id="448385.sce6962"/>
<protein>
    <submittedName>
        <fullName evidence="6">Probable glutathione S-transferase</fullName>
        <ecNumber evidence="6">2.5.1.18</ecNumber>
    </submittedName>
</protein>
<feature type="domain" description="GST N-terminal" evidence="4">
    <location>
        <begin position="62"/>
        <end position="143"/>
    </location>
</feature>
<evidence type="ECO:0000256" key="3">
    <source>
        <dbReference type="RuleBase" id="RU003494"/>
    </source>
</evidence>
<dbReference type="GO" id="GO:0004364">
    <property type="term" value="F:glutathione transferase activity"/>
    <property type="evidence" value="ECO:0007669"/>
    <property type="project" value="UniProtKB-EC"/>
</dbReference>
<evidence type="ECO:0000313" key="6">
    <source>
        <dbReference type="EMBL" id="CAN97130.1"/>
    </source>
</evidence>
<keyword evidence="7" id="KW-1185">Reference proteome</keyword>
<dbReference type="HOGENOM" id="CLU_011226_6_0_7"/>
<dbReference type="PANTHER" id="PTHR44051">
    <property type="entry name" value="GLUTATHIONE S-TRANSFERASE-RELATED"/>
    <property type="match status" value="1"/>
</dbReference>
<evidence type="ECO:0000313" key="7">
    <source>
        <dbReference type="Proteomes" id="UP000002139"/>
    </source>
</evidence>
<proteinExistence type="inferred from homology"/>
<gene>
    <name evidence="6" type="primary">gst16</name>
    <name evidence="6" type="ordered locus">sce6962</name>
</gene>
<dbReference type="PROSITE" id="PS50405">
    <property type="entry name" value="GST_CTER"/>
    <property type="match status" value="1"/>
</dbReference>
<dbReference type="PROSITE" id="PS50404">
    <property type="entry name" value="GST_NTER"/>
    <property type="match status" value="1"/>
</dbReference>
<reference evidence="6 7" key="1">
    <citation type="journal article" date="2007" name="Nat. Biotechnol.">
        <title>Complete genome sequence of the myxobacterium Sorangium cellulosum.</title>
        <authorList>
            <person name="Schneiker S."/>
            <person name="Perlova O."/>
            <person name="Kaiser O."/>
            <person name="Gerth K."/>
            <person name="Alici A."/>
            <person name="Altmeyer M.O."/>
            <person name="Bartels D."/>
            <person name="Bekel T."/>
            <person name="Beyer S."/>
            <person name="Bode E."/>
            <person name="Bode H.B."/>
            <person name="Bolten C.J."/>
            <person name="Choudhuri J.V."/>
            <person name="Doss S."/>
            <person name="Elnakady Y.A."/>
            <person name="Frank B."/>
            <person name="Gaigalat L."/>
            <person name="Goesmann A."/>
            <person name="Groeger C."/>
            <person name="Gross F."/>
            <person name="Jelsbak L."/>
            <person name="Jelsbak L."/>
            <person name="Kalinowski J."/>
            <person name="Kegler C."/>
            <person name="Knauber T."/>
            <person name="Konietzny S."/>
            <person name="Kopp M."/>
            <person name="Krause L."/>
            <person name="Krug D."/>
            <person name="Linke B."/>
            <person name="Mahmud T."/>
            <person name="Martinez-Arias R."/>
            <person name="McHardy A.C."/>
            <person name="Merai M."/>
            <person name="Meyer F."/>
            <person name="Mormann S."/>
            <person name="Munoz-Dorado J."/>
            <person name="Perez J."/>
            <person name="Pradella S."/>
            <person name="Rachid S."/>
            <person name="Raddatz G."/>
            <person name="Rosenau F."/>
            <person name="Rueckert C."/>
            <person name="Sasse F."/>
            <person name="Scharfe M."/>
            <person name="Schuster S.C."/>
            <person name="Suen G."/>
            <person name="Treuner-Lange A."/>
            <person name="Velicer G.J."/>
            <person name="Vorholter F.-J."/>
            <person name="Weissman K.J."/>
            <person name="Welch R.D."/>
            <person name="Wenzel S.C."/>
            <person name="Whitworth D.E."/>
            <person name="Wilhelm S."/>
            <person name="Wittmann C."/>
            <person name="Bloecker H."/>
            <person name="Puehler A."/>
            <person name="Mueller R."/>
        </authorList>
    </citation>
    <scope>NUCLEOTIDE SEQUENCE [LARGE SCALE GENOMIC DNA]</scope>
    <source>
        <strain evidence="7">So ce56</strain>
    </source>
</reference>
<comment type="similarity">
    <text evidence="1 3">Belongs to the GST superfamily.</text>
</comment>
<evidence type="ECO:0000256" key="2">
    <source>
        <dbReference type="ARBA" id="ARBA00022679"/>
    </source>
</evidence>
<dbReference type="eggNOG" id="COG0625">
    <property type="taxonomic scope" value="Bacteria"/>
</dbReference>
<dbReference type="SFLD" id="SFLDG01151">
    <property type="entry name" value="Main.2:_Nu-like"/>
    <property type="match status" value="1"/>
</dbReference>
<feature type="domain" description="GST C-terminal" evidence="5">
    <location>
        <begin position="149"/>
        <end position="263"/>
    </location>
</feature>
<dbReference type="EC" id="2.5.1.18" evidence="6"/>
<dbReference type="InterPro" id="IPR010987">
    <property type="entry name" value="Glutathione-S-Trfase_C-like"/>
</dbReference>
<dbReference type="SFLD" id="SFLDS00019">
    <property type="entry name" value="Glutathione_Transferase_(cytos"/>
    <property type="match status" value="1"/>
</dbReference>
<dbReference type="Pfam" id="PF00043">
    <property type="entry name" value="GST_C"/>
    <property type="match status" value="1"/>
</dbReference>
<dbReference type="FunFam" id="3.40.30.10:FF:000039">
    <property type="entry name" value="Glutathione S-transferase domain"/>
    <property type="match status" value="1"/>
</dbReference>
<dbReference type="KEGG" id="scl:sce6962"/>
<sequence length="263" mass="28955">MASRRSIGLFQFLEWSLVKDEHYPWPREWASWLGERGSPTRTAPLPADIHSRKDTSMTLPASPIRLYRYPLSGHAHRVELFLSLLRLPFERVDVDLKSGAHKTPEFLSKNAFGQVPVIEDGDVTLADSNAILVYLAARYDPSGRWLPRDPVAAAHVQRWLSVAAGQLVAGPAAARAASVFGRKLDVEQAKGIAAQLFAVIDQHLADQRFLAGDEPTLADIAIYTYTAHAPEGGVSLDPYANLRAWLARVEGLPGFVPMKKALS</sequence>
<evidence type="ECO:0000259" key="4">
    <source>
        <dbReference type="PROSITE" id="PS50404"/>
    </source>
</evidence>
<dbReference type="SUPFAM" id="SSF47616">
    <property type="entry name" value="GST C-terminal domain-like"/>
    <property type="match status" value="1"/>
</dbReference>
<dbReference type="Proteomes" id="UP000002139">
    <property type="component" value="Chromosome"/>
</dbReference>
<dbReference type="PANTHER" id="PTHR44051:SF2">
    <property type="entry name" value="HYPOTHETICAL GLUTATHIONE S-TRANSFERASE LIKE PROTEIN"/>
    <property type="match status" value="1"/>
</dbReference>
<dbReference type="AlphaFoldDB" id="A9GXR0"/>
<dbReference type="CDD" id="cd03056">
    <property type="entry name" value="GST_N_4"/>
    <property type="match status" value="1"/>
</dbReference>
<dbReference type="Gene3D" id="1.20.1050.10">
    <property type="match status" value="1"/>
</dbReference>
<organism evidence="6 7">
    <name type="scientific">Sorangium cellulosum (strain So ce56)</name>
    <name type="common">Polyangium cellulosum (strain So ce56)</name>
    <dbReference type="NCBI Taxonomy" id="448385"/>
    <lineage>
        <taxon>Bacteria</taxon>
        <taxon>Pseudomonadati</taxon>
        <taxon>Myxococcota</taxon>
        <taxon>Polyangia</taxon>
        <taxon>Polyangiales</taxon>
        <taxon>Polyangiaceae</taxon>
        <taxon>Sorangium</taxon>
    </lineage>
</organism>
<dbReference type="InterPro" id="IPR004045">
    <property type="entry name" value="Glutathione_S-Trfase_N"/>
</dbReference>
<keyword evidence="2 6" id="KW-0808">Transferase</keyword>
<evidence type="ECO:0000259" key="5">
    <source>
        <dbReference type="PROSITE" id="PS50405"/>
    </source>
</evidence>